<comment type="caution">
    <text evidence="1">The sequence shown here is derived from an EMBL/GenBank/DDBJ whole genome shotgun (WGS) entry which is preliminary data.</text>
</comment>
<sequence>MTRVQLLNAVNILNTCKQPDQLAQLYQKETGRSLASDLIQRLVGAPTDLRERVMRRYSQPLKSTLDFDAFVEQLAISAAYSNNGGLSKALRSLQKKILETESIILTMEDVKFFGMLDRDDLGALGMTQAAFNIPRPIEVNERQALAVALPTRWRYWHPGADGVK</sequence>
<organism evidence="1 2">
    <name type="scientific">Deinococcus knuensis</name>
    <dbReference type="NCBI Taxonomy" id="1837380"/>
    <lineage>
        <taxon>Bacteria</taxon>
        <taxon>Thermotogati</taxon>
        <taxon>Deinococcota</taxon>
        <taxon>Deinococci</taxon>
        <taxon>Deinococcales</taxon>
        <taxon>Deinococcaceae</taxon>
        <taxon>Deinococcus</taxon>
    </lineage>
</organism>
<proteinExistence type="predicted"/>
<reference evidence="2" key="1">
    <citation type="journal article" date="2019" name="Int. J. Syst. Evol. Microbiol.">
        <title>The Global Catalogue of Microorganisms (GCM) 10K type strain sequencing project: providing services to taxonomists for standard genome sequencing and annotation.</title>
        <authorList>
            <consortium name="The Broad Institute Genomics Platform"/>
            <consortium name="The Broad Institute Genome Sequencing Center for Infectious Disease"/>
            <person name="Wu L."/>
            <person name="Ma J."/>
        </authorList>
    </citation>
    <scope>NUCLEOTIDE SEQUENCE [LARGE SCALE GENOMIC DNA]</scope>
    <source>
        <strain evidence="2">JCM 31406</strain>
    </source>
</reference>
<keyword evidence="2" id="KW-1185">Reference proteome</keyword>
<gene>
    <name evidence="1" type="ORF">GCM10008961_37120</name>
</gene>
<dbReference type="Proteomes" id="UP000620633">
    <property type="component" value="Unassembled WGS sequence"/>
</dbReference>
<evidence type="ECO:0000313" key="2">
    <source>
        <dbReference type="Proteomes" id="UP000620633"/>
    </source>
</evidence>
<name>A0ABQ2SYW6_9DEIO</name>
<protein>
    <submittedName>
        <fullName evidence="1">Uncharacterized protein</fullName>
    </submittedName>
</protein>
<dbReference type="RefSeq" id="WP_189104246.1">
    <property type="nucleotide sequence ID" value="NZ_BMQO01000034.1"/>
</dbReference>
<evidence type="ECO:0000313" key="1">
    <source>
        <dbReference type="EMBL" id="GGS42497.1"/>
    </source>
</evidence>
<dbReference type="EMBL" id="BMQO01000034">
    <property type="protein sequence ID" value="GGS42497.1"/>
    <property type="molecule type" value="Genomic_DNA"/>
</dbReference>
<accession>A0ABQ2SYW6</accession>